<dbReference type="PANTHER" id="PTHR43553">
    <property type="entry name" value="HEAVY METAL TRANSPORTER"/>
    <property type="match status" value="1"/>
</dbReference>
<dbReference type="OrthoDB" id="501320at2"/>
<dbReference type="SUPFAM" id="SSF52540">
    <property type="entry name" value="P-loop containing nucleoside triphosphate hydrolases"/>
    <property type="match status" value="2"/>
</dbReference>
<keyword evidence="11" id="KW-1185">Reference proteome</keyword>
<evidence type="ECO:0000313" key="10">
    <source>
        <dbReference type="EMBL" id="TGE35929.1"/>
    </source>
</evidence>
<dbReference type="InterPro" id="IPR017871">
    <property type="entry name" value="ABC_transporter-like_CS"/>
</dbReference>
<evidence type="ECO:0000256" key="8">
    <source>
        <dbReference type="ARBA" id="ARBA00023136"/>
    </source>
</evidence>
<dbReference type="RefSeq" id="WP_135550932.1">
    <property type="nucleotide sequence ID" value="NZ_SPQQ01000010.1"/>
</dbReference>
<evidence type="ECO:0000256" key="2">
    <source>
        <dbReference type="ARBA" id="ARBA00005417"/>
    </source>
</evidence>
<keyword evidence="6 10" id="KW-0067">ATP-binding</keyword>
<comment type="caution">
    <text evidence="10">The sequence shown here is derived from an EMBL/GenBank/DDBJ whole genome shotgun (WGS) entry which is preliminary data.</text>
</comment>
<dbReference type="EMBL" id="SPQQ01000010">
    <property type="protein sequence ID" value="TGE35929.1"/>
    <property type="molecule type" value="Genomic_DNA"/>
</dbReference>
<reference evidence="10 11" key="1">
    <citation type="submission" date="2019-03" db="EMBL/GenBank/DDBJ databases">
        <title>Draft Genome Sequence of Desulfosporosinus fructosivorans Strain 63.6F, Isolated from Marine Sediment in the Baltic Sea.</title>
        <authorList>
            <person name="Hausmann B."/>
            <person name="Vandieken V."/>
            <person name="Pjevac P."/>
            <person name="Schreck K."/>
            <person name="Herbold C.W."/>
            <person name="Loy A."/>
        </authorList>
    </citation>
    <scope>NUCLEOTIDE SEQUENCE [LARGE SCALE GENOMIC DNA]</scope>
    <source>
        <strain evidence="10 11">63.6F</strain>
    </source>
</reference>
<keyword evidence="3" id="KW-0813">Transport</keyword>
<dbReference type="GO" id="GO:0043190">
    <property type="term" value="C:ATP-binding cassette (ABC) transporter complex"/>
    <property type="evidence" value="ECO:0007669"/>
    <property type="project" value="TreeGrafter"/>
</dbReference>
<keyword evidence="5" id="KW-0547">Nucleotide-binding</keyword>
<evidence type="ECO:0000259" key="9">
    <source>
        <dbReference type="PROSITE" id="PS50893"/>
    </source>
</evidence>
<dbReference type="GO" id="GO:0042626">
    <property type="term" value="F:ATPase-coupled transmembrane transporter activity"/>
    <property type="evidence" value="ECO:0007669"/>
    <property type="project" value="TreeGrafter"/>
</dbReference>
<dbReference type="SMART" id="SM00382">
    <property type="entry name" value="AAA"/>
    <property type="match status" value="2"/>
</dbReference>
<dbReference type="GO" id="GO:0016887">
    <property type="term" value="F:ATP hydrolysis activity"/>
    <property type="evidence" value="ECO:0007669"/>
    <property type="project" value="InterPro"/>
</dbReference>
<dbReference type="AlphaFoldDB" id="A0A4Z0R067"/>
<evidence type="ECO:0000256" key="4">
    <source>
        <dbReference type="ARBA" id="ARBA00022475"/>
    </source>
</evidence>
<evidence type="ECO:0000256" key="1">
    <source>
        <dbReference type="ARBA" id="ARBA00004202"/>
    </source>
</evidence>
<dbReference type="Proteomes" id="UP000298460">
    <property type="component" value="Unassembled WGS sequence"/>
</dbReference>
<proteinExistence type="inferred from homology"/>
<sequence length="488" mass="54078">MKALQVQNVRYGSILNGVSFKWHQGEIVALMGANGSGKSTLARLIAGLIEPTAGEILLTVDGTPCPWNRVKRWQEIGLVGQHPRRQTIGATVAEELGFGLLNLGHDIHWVRNRVRELASTVGLGGKEDQSPSTLSGGERQRLVTTAILALQPSFLILDEALTMLDALSQANVLELLFQAQTETGQLWITHDPEFARLADRLLVINNGTIIDMGKPRDAFANRKLHSLYSLGETYANLDSLVPKHPQTKVGEVQGPSELTQPVLEWNHAKYESRLMLNKNVRAGEFIGIVGPSGSGKTTLLDSAIGFILPTEGKLLVCGEKMSKDSLKIVRRKTRLVLQEAGEYLIGGSVYHEVFYGDSRRDLLSERQARLSYLEDFGIPSRLIDEAPERLSGGERQMVALASALRTLPKILLLDEPLLGLDTVSRARIQTMISAWTNLTILYVTHDLREVLQYADRLWLVENGNVVLDCPIECWKDHQEQFRASGVRC</sequence>
<keyword evidence="7" id="KW-1278">Translocase</keyword>
<dbReference type="InterPro" id="IPR003439">
    <property type="entry name" value="ABC_transporter-like_ATP-bd"/>
</dbReference>
<dbReference type="PANTHER" id="PTHR43553:SF24">
    <property type="entry name" value="ENERGY-COUPLING FACTOR TRANSPORTER ATP-BINDING PROTEIN ECFA1"/>
    <property type="match status" value="1"/>
</dbReference>
<feature type="domain" description="ABC transporter" evidence="9">
    <location>
        <begin position="4"/>
        <end position="231"/>
    </location>
</feature>
<dbReference type="InterPro" id="IPR050095">
    <property type="entry name" value="ECF_ABC_transporter_ATP-bd"/>
</dbReference>
<evidence type="ECO:0000256" key="6">
    <source>
        <dbReference type="ARBA" id="ARBA00022840"/>
    </source>
</evidence>
<feature type="domain" description="ABC transporter" evidence="9">
    <location>
        <begin position="257"/>
        <end position="487"/>
    </location>
</feature>
<dbReference type="InterPro" id="IPR027417">
    <property type="entry name" value="P-loop_NTPase"/>
</dbReference>
<comment type="subcellular location">
    <subcellularLocation>
        <location evidence="1">Cell membrane</location>
        <topology evidence="1">Peripheral membrane protein</topology>
    </subcellularLocation>
</comment>
<protein>
    <submittedName>
        <fullName evidence="10">ATP-binding cassette domain-containing protein</fullName>
    </submittedName>
</protein>
<accession>A0A4Z0R067</accession>
<evidence type="ECO:0000256" key="7">
    <source>
        <dbReference type="ARBA" id="ARBA00022967"/>
    </source>
</evidence>
<dbReference type="Gene3D" id="3.40.50.300">
    <property type="entry name" value="P-loop containing nucleotide triphosphate hydrolases"/>
    <property type="match status" value="2"/>
</dbReference>
<comment type="similarity">
    <text evidence="2">Belongs to the ABC transporter superfamily.</text>
</comment>
<organism evidence="10 11">
    <name type="scientific">Desulfosporosinus fructosivorans</name>
    <dbReference type="NCBI Taxonomy" id="2018669"/>
    <lineage>
        <taxon>Bacteria</taxon>
        <taxon>Bacillati</taxon>
        <taxon>Bacillota</taxon>
        <taxon>Clostridia</taxon>
        <taxon>Eubacteriales</taxon>
        <taxon>Desulfitobacteriaceae</taxon>
        <taxon>Desulfosporosinus</taxon>
    </lineage>
</organism>
<dbReference type="GO" id="GO:0005524">
    <property type="term" value="F:ATP binding"/>
    <property type="evidence" value="ECO:0007669"/>
    <property type="project" value="UniProtKB-KW"/>
</dbReference>
<dbReference type="InterPro" id="IPR003593">
    <property type="entry name" value="AAA+_ATPase"/>
</dbReference>
<keyword evidence="8" id="KW-0472">Membrane</keyword>
<evidence type="ECO:0000256" key="5">
    <source>
        <dbReference type="ARBA" id="ARBA00022741"/>
    </source>
</evidence>
<dbReference type="Pfam" id="PF00005">
    <property type="entry name" value="ABC_tran"/>
    <property type="match status" value="2"/>
</dbReference>
<name>A0A4Z0R067_9FIRM</name>
<dbReference type="InterPro" id="IPR015856">
    <property type="entry name" value="ABC_transpr_CbiO/EcfA_su"/>
</dbReference>
<keyword evidence="4" id="KW-1003">Cell membrane</keyword>
<gene>
    <name evidence="10" type="ORF">E4K67_22705</name>
</gene>
<dbReference type="PROSITE" id="PS00211">
    <property type="entry name" value="ABC_TRANSPORTER_1"/>
    <property type="match status" value="1"/>
</dbReference>
<evidence type="ECO:0000313" key="11">
    <source>
        <dbReference type="Proteomes" id="UP000298460"/>
    </source>
</evidence>
<dbReference type="CDD" id="cd03225">
    <property type="entry name" value="ABC_cobalt_CbiO_domain1"/>
    <property type="match status" value="1"/>
</dbReference>
<evidence type="ECO:0000256" key="3">
    <source>
        <dbReference type="ARBA" id="ARBA00022448"/>
    </source>
</evidence>
<dbReference type="PROSITE" id="PS50893">
    <property type="entry name" value="ABC_TRANSPORTER_2"/>
    <property type="match status" value="2"/>
</dbReference>